<keyword evidence="4" id="KW-0132">Cell division</keyword>
<dbReference type="GO" id="GO:0051382">
    <property type="term" value="P:kinetochore assembly"/>
    <property type="evidence" value="ECO:0007669"/>
    <property type="project" value="TreeGrafter"/>
</dbReference>
<comment type="similarity">
    <text evidence="2">Belongs to the mis12 family.</text>
</comment>
<keyword evidence="6" id="KW-0995">Kinetochore</keyword>
<evidence type="ECO:0000256" key="6">
    <source>
        <dbReference type="ARBA" id="ARBA00022838"/>
    </source>
</evidence>
<evidence type="ECO:0000256" key="4">
    <source>
        <dbReference type="ARBA" id="ARBA00022618"/>
    </source>
</evidence>
<dbReference type="GO" id="GO:0051301">
    <property type="term" value="P:cell division"/>
    <property type="evidence" value="ECO:0007669"/>
    <property type="project" value="UniProtKB-KW"/>
</dbReference>
<keyword evidence="5" id="KW-0498">Mitosis</keyword>
<evidence type="ECO:0000256" key="5">
    <source>
        <dbReference type="ARBA" id="ARBA00022776"/>
    </source>
</evidence>
<dbReference type="PANTHER" id="PTHR14527">
    <property type="entry name" value="PROTEIN MIS12 HOMOLOG"/>
    <property type="match status" value="1"/>
</dbReference>
<keyword evidence="3" id="KW-0158">Chromosome</keyword>
<dbReference type="GO" id="GO:0000444">
    <property type="term" value="C:MIS12/MIND type complex"/>
    <property type="evidence" value="ECO:0007669"/>
    <property type="project" value="TreeGrafter"/>
</dbReference>
<evidence type="ECO:0008006" key="13">
    <source>
        <dbReference type="Google" id="ProtNLM"/>
    </source>
</evidence>
<dbReference type="GO" id="GO:0005634">
    <property type="term" value="C:nucleus"/>
    <property type="evidence" value="ECO:0007669"/>
    <property type="project" value="InterPro"/>
</dbReference>
<evidence type="ECO:0000256" key="7">
    <source>
        <dbReference type="ARBA" id="ARBA00023054"/>
    </source>
</evidence>
<accession>A0AAV6Y4N2</accession>
<gene>
    <name evidence="11" type="ORF">BUALT_Bualt02G0076700</name>
</gene>
<evidence type="ECO:0000313" key="11">
    <source>
        <dbReference type="EMBL" id="KAG8387972.1"/>
    </source>
</evidence>
<dbReference type="InterPro" id="IPR008685">
    <property type="entry name" value="Centromere_Mis12"/>
</dbReference>
<organism evidence="11 12">
    <name type="scientific">Buddleja alternifolia</name>
    <dbReference type="NCBI Taxonomy" id="168488"/>
    <lineage>
        <taxon>Eukaryota</taxon>
        <taxon>Viridiplantae</taxon>
        <taxon>Streptophyta</taxon>
        <taxon>Embryophyta</taxon>
        <taxon>Tracheophyta</taxon>
        <taxon>Spermatophyta</taxon>
        <taxon>Magnoliopsida</taxon>
        <taxon>eudicotyledons</taxon>
        <taxon>Gunneridae</taxon>
        <taxon>Pentapetalae</taxon>
        <taxon>asterids</taxon>
        <taxon>lamiids</taxon>
        <taxon>Lamiales</taxon>
        <taxon>Scrophulariaceae</taxon>
        <taxon>Buddlejeae</taxon>
        <taxon>Buddleja</taxon>
    </lineage>
</organism>
<sequence length="269" mass="31039">MGWGNFKRKEKKGKEMEMEMEMEGGGSGSKKREREEAEAIFEWLDLSPKLFINEVLNIVDDLLHDAFNFFIQEASSVLLKTDRSPELNKGVAYIRDLIQSTLDQRMEKWEEYCLRFCFHVPEAFSLPKPNESFGEDIPDTGTELDAKLKLLRDELTLVGKESAELGRELHALERQSLSSNQSAGSIDEALQLYKKHDATQMFQELTTMASEFRSKLGNLKRRRMEEIQCDRAERLHLVLGDALRMHRGNGLFNAKLEELEEFLDEINTS</sequence>
<keyword evidence="12" id="KW-1185">Reference proteome</keyword>
<comment type="subcellular location">
    <subcellularLocation>
        <location evidence="1">Chromosome</location>
        <location evidence="1">Centromere</location>
        <location evidence="1">Kinetochore</location>
    </subcellularLocation>
</comment>
<dbReference type="Proteomes" id="UP000826271">
    <property type="component" value="Unassembled WGS sequence"/>
</dbReference>
<dbReference type="PANTHER" id="PTHR14527:SF2">
    <property type="entry name" value="PROTEIN MIS12 HOMOLOG"/>
    <property type="match status" value="1"/>
</dbReference>
<keyword evidence="7" id="KW-0175">Coiled coil</keyword>
<protein>
    <recommendedName>
        <fullName evidence="13">Protein MIS12 homolog</fullName>
    </recommendedName>
</protein>
<dbReference type="GO" id="GO:0000070">
    <property type="term" value="P:mitotic sister chromatid segregation"/>
    <property type="evidence" value="ECO:0007669"/>
    <property type="project" value="TreeGrafter"/>
</dbReference>
<evidence type="ECO:0000256" key="8">
    <source>
        <dbReference type="ARBA" id="ARBA00023306"/>
    </source>
</evidence>
<evidence type="ECO:0000256" key="9">
    <source>
        <dbReference type="ARBA" id="ARBA00023328"/>
    </source>
</evidence>
<dbReference type="Pfam" id="PF05859">
    <property type="entry name" value="Mis12"/>
    <property type="match status" value="1"/>
</dbReference>
<proteinExistence type="inferred from homology"/>
<keyword evidence="9" id="KW-0137">Centromere</keyword>
<name>A0AAV6Y4N2_9LAMI</name>
<evidence type="ECO:0000256" key="3">
    <source>
        <dbReference type="ARBA" id="ARBA00022454"/>
    </source>
</evidence>
<evidence type="ECO:0000256" key="1">
    <source>
        <dbReference type="ARBA" id="ARBA00004629"/>
    </source>
</evidence>
<evidence type="ECO:0000313" key="12">
    <source>
        <dbReference type="Proteomes" id="UP000826271"/>
    </source>
</evidence>
<dbReference type="EMBL" id="WHWC01000002">
    <property type="protein sequence ID" value="KAG8387972.1"/>
    <property type="molecule type" value="Genomic_DNA"/>
</dbReference>
<keyword evidence="8" id="KW-0131">Cell cycle</keyword>
<evidence type="ECO:0000256" key="2">
    <source>
        <dbReference type="ARBA" id="ARBA00008643"/>
    </source>
</evidence>
<reference evidence="11" key="1">
    <citation type="submission" date="2019-10" db="EMBL/GenBank/DDBJ databases">
        <authorList>
            <person name="Zhang R."/>
            <person name="Pan Y."/>
            <person name="Wang J."/>
            <person name="Ma R."/>
            <person name="Yu S."/>
        </authorList>
    </citation>
    <scope>NUCLEOTIDE SEQUENCE</scope>
    <source>
        <strain evidence="11">LA-IB0</strain>
        <tissue evidence="11">Leaf</tissue>
    </source>
</reference>
<feature type="region of interest" description="Disordered" evidence="10">
    <location>
        <begin position="1"/>
        <end position="32"/>
    </location>
</feature>
<evidence type="ECO:0000256" key="10">
    <source>
        <dbReference type="SAM" id="MobiDB-lite"/>
    </source>
</evidence>
<dbReference type="AlphaFoldDB" id="A0AAV6Y4N2"/>
<feature type="compositionally biased region" description="Basic residues" evidence="10">
    <location>
        <begin position="1"/>
        <end position="11"/>
    </location>
</feature>
<comment type="caution">
    <text evidence="11">The sequence shown here is derived from an EMBL/GenBank/DDBJ whole genome shotgun (WGS) entry which is preliminary data.</text>
</comment>